<evidence type="ECO:0000313" key="1">
    <source>
        <dbReference type="EMBL" id="TLM73980.1"/>
    </source>
</evidence>
<dbReference type="Proteomes" id="UP000306791">
    <property type="component" value="Unassembled WGS sequence"/>
</dbReference>
<gene>
    <name evidence="1" type="ORF">FDY93_18220</name>
</gene>
<comment type="caution">
    <text evidence="1">The sequence shown here is derived from an EMBL/GenBank/DDBJ whole genome shotgun (WGS) entry which is preliminary data.</text>
</comment>
<reference evidence="1 2" key="1">
    <citation type="submission" date="2019-05" db="EMBL/GenBank/DDBJ databases">
        <title>Microbulbifer harenosus sp. nov., an alginate-degrading bacterium isolated from coastal sand.</title>
        <authorList>
            <person name="Huang H."/>
            <person name="Mo K."/>
            <person name="Bao S."/>
        </authorList>
    </citation>
    <scope>NUCLEOTIDE SEQUENCE [LARGE SCALE GENOMIC DNA]</scope>
    <source>
        <strain evidence="1 2">HB161719</strain>
    </source>
</reference>
<organism evidence="1 2">
    <name type="scientific">Microbulbifer harenosus</name>
    <dbReference type="NCBI Taxonomy" id="2576840"/>
    <lineage>
        <taxon>Bacteria</taxon>
        <taxon>Pseudomonadati</taxon>
        <taxon>Pseudomonadota</taxon>
        <taxon>Gammaproteobacteria</taxon>
        <taxon>Cellvibrionales</taxon>
        <taxon>Microbulbiferaceae</taxon>
        <taxon>Microbulbifer</taxon>
    </lineage>
</organism>
<evidence type="ECO:0000313" key="2">
    <source>
        <dbReference type="Proteomes" id="UP000306791"/>
    </source>
</evidence>
<dbReference type="EMBL" id="VANI01000023">
    <property type="protein sequence ID" value="TLM73980.1"/>
    <property type="molecule type" value="Genomic_DNA"/>
</dbReference>
<proteinExistence type="predicted"/>
<accession>A0ABY2UIA4</accession>
<dbReference type="RefSeq" id="WP_138237184.1">
    <property type="nucleotide sequence ID" value="NZ_CP185860.1"/>
</dbReference>
<keyword evidence="2" id="KW-1185">Reference proteome</keyword>
<sequence length="245" mass="27987">MTNAVLLNNVEHRDLRVVTERSAALGDNSWFALTFPLEFRALQGQYPIFFQKDANSGNFFPLVLLGLRPGENLYLRDGKGEWAASYIPLTVRREPFLIGRQNFVEDGIQKTRRVIHIDMDSPRISREQGEPLFLEYGGNSPFLDSVSDMLEAIHHGIEQSEKFVRALQVHGLLELFTLDVTLNNGESNQLKGFYTIDEERLRALSADDLHELHNAGFLEAIYMAIASQSQLRRLIDEKNRRLSVQ</sequence>
<protein>
    <submittedName>
        <fullName evidence="1">SapC family protein</fullName>
    </submittedName>
</protein>
<dbReference type="Pfam" id="PF07277">
    <property type="entry name" value="SapC"/>
    <property type="match status" value="1"/>
</dbReference>
<dbReference type="InterPro" id="IPR010836">
    <property type="entry name" value="SapC"/>
</dbReference>
<name>A0ABY2UIA4_9GAMM</name>